<name>A0A8B9E3U2_ANSCY</name>
<reference evidence="2" key="1">
    <citation type="submission" date="2025-08" db="UniProtKB">
        <authorList>
            <consortium name="Ensembl"/>
        </authorList>
    </citation>
    <scope>IDENTIFICATION</scope>
</reference>
<sequence length="71" mass="7920">FSSLREQGPPSSPDIQTTYGCIMVAVAFSLRYFTILFLLLAVVFTCCLGLQCKEHQYPFGEKCCKYCAPGK</sequence>
<keyword evidence="1" id="KW-0812">Transmembrane</keyword>
<evidence type="ECO:0000313" key="3">
    <source>
        <dbReference type="Proteomes" id="UP000694521"/>
    </source>
</evidence>
<dbReference type="Ensembl" id="ENSACDT00005018363.1">
    <property type="protein sequence ID" value="ENSACDP00005015285.1"/>
    <property type="gene ID" value="ENSACDG00005011163.1"/>
</dbReference>
<keyword evidence="3" id="KW-1185">Reference proteome</keyword>
<protein>
    <submittedName>
        <fullName evidence="2">Uncharacterized protein</fullName>
    </submittedName>
</protein>
<evidence type="ECO:0000256" key="1">
    <source>
        <dbReference type="SAM" id="Phobius"/>
    </source>
</evidence>
<dbReference type="Proteomes" id="UP000694521">
    <property type="component" value="Unplaced"/>
</dbReference>
<accession>A0A8B9E3U2</accession>
<reference evidence="2" key="2">
    <citation type="submission" date="2025-09" db="UniProtKB">
        <authorList>
            <consortium name="Ensembl"/>
        </authorList>
    </citation>
    <scope>IDENTIFICATION</scope>
</reference>
<organism evidence="2 3">
    <name type="scientific">Anser cygnoides</name>
    <name type="common">Swan goose</name>
    <dbReference type="NCBI Taxonomy" id="8845"/>
    <lineage>
        <taxon>Eukaryota</taxon>
        <taxon>Metazoa</taxon>
        <taxon>Chordata</taxon>
        <taxon>Craniata</taxon>
        <taxon>Vertebrata</taxon>
        <taxon>Euteleostomi</taxon>
        <taxon>Archelosauria</taxon>
        <taxon>Archosauria</taxon>
        <taxon>Dinosauria</taxon>
        <taxon>Saurischia</taxon>
        <taxon>Theropoda</taxon>
        <taxon>Coelurosauria</taxon>
        <taxon>Aves</taxon>
        <taxon>Neognathae</taxon>
        <taxon>Galloanserae</taxon>
        <taxon>Anseriformes</taxon>
        <taxon>Anatidae</taxon>
        <taxon>Anserinae</taxon>
        <taxon>Anser</taxon>
    </lineage>
</organism>
<proteinExistence type="predicted"/>
<keyword evidence="1" id="KW-1133">Transmembrane helix</keyword>
<evidence type="ECO:0000313" key="2">
    <source>
        <dbReference type="Ensembl" id="ENSACDP00005015285.1"/>
    </source>
</evidence>
<dbReference type="AlphaFoldDB" id="A0A8B9E3U2"/>
<keyword evidence="1" id="KW-0472">Membrane</keyword>
<feature type="transmembrane region" description="Helical" evidence="1">
    <location>
        <begin position="32"/>
        <end position="52"/>
    </location>
</feature>